<keyword evidence="3" id="KW-1185">Reference proteome</keyword>
<keyword evidence="1" id="KW-1133">Transmembrane helix</keyword>
<evidence type="ECO:0000313" key="3">
    <source>
        <dbReference type="Proteomes" id="UP000017670"/>
    </source>
</evidence>
<dbReference type="PATRIC" id="fig|1217648.3.peg.2669"/>
<accession>N9F8Z4</accession>
<organism evidence="2 3">
    <name type="scientific">Acinetobacter beijerinckii CIP 110307</name>
    <dbReference type="NCBI Taxonomy" id="1217648"/>
    <lineage>
        <taxon>Bacteria</taxon>
        <taxon>Pseudomonadati</taxon>
        <taxon>Pseudomonadota</taxon>
        <taxon>Gammaproteobacteria</taxon>
        <taxon>Moraxellales</taxon>
        <taxon>Moraxellaceae</taxon>
        <taxon>Acinetobacter</taxon>
    </lineage>
</organism>
<dbReference type="HOGENOM" id="CLU_1438232_0_0_6"/>
<evidence type="ECO:0000313" key="2">
    <source>
        <dbReference type="EMBL" id="ENW03775.1"/>
    </source>
</evidence>
<sequence>MTDMNPMELLKKNVSTLIVNDKTCLMNEKNDILSRFYPILLYRFLTKPQIIDMLKEMLVPTFSDLLERNDPVKNALLIRLSAGKVSIAEAEITLNRAIPKSLAVLSNHFNNDTLDILNYLRQHRDSIESLLPIWSNEVLQPLYQVHEKVQINNKTAEEIIEPRLKTKSNFFPYFSLFIACISLLWIYQLMK</sequence>
<name>N9F8Z4_9GAMM</name>
<dbReference type="Proteomes" id="UP000017670">
    <property type="component" value="Unassembled WGS sequence"/>
</dbReference>
<dbReference type="GeneID" id="29858174"/>
<evidence type="ECO:0000256" key="1">
    <source>
        <dbReference type="SAM" id="Phobius"/>
    </source>
</evidence>
<dbReference type="eggNOG" id="ENOG5030JDM">
    <property type="taxonomic scope" value="Bacteria"/>
</dbReference>
<keyword evidence="1" id="KW-0472">Membrane</keyword>
<keyword evidence="1" id="KW-0812">Transmembrane</keyword>
<protein>
    <submittedName>
        <fullName evidence="2">Uncharacterized protein</fullName>
    </submittedName>
</protein>
<dbReference type="RefSeq" id="WP_005062093.1">
    <property type="nucleotide sequence ID" value="NZ_KB849766.1"/>
</dbReference>
<comment type="caution">
    <text evidence="2">The sequence shown here is derived from an EMBL/GenBank/DDBJ whole genome shotgun (WGS) entry which is preliminary data.</text>
</comment>
<dbReference type="AlphaFoldDB" id="N9F8Z4"/>
<gene>
    <name evidence="2" type="ORF">F933_02745</name>
</gene>
<dbReference type="STRING" id="262668.GCA_000931715_02882"/>
<proteinExistence type="predicted"/>
<dbReference type="EMBL" id="APQL01000010">
    <property type="protein sequence ID" value="ENW03775.1"/>
    <property type="molecule type" value="Genomic_DNA"/>
</dbReference>
<feature type="transmembrane region" description="Helical" evidence="1">
    <location>
        <begin position="170"/>
        <end position="190"/>
    </location>
</feature>
<reference evidence="2 3" key="1">
    <citation type="submission" date="2013-02" db="EMBL/GenBank/DDBJ databases">
        <title>The Genome Sequence of Acinetobacter beijerinckii CIP 110307.</title>
        <authorList>
            <consortium name="The Broad Institute Genome Sequencing Platform"/>
            <consortium name="The Broad Institute Genome Sequencing Center for Infectious Disease"/>
            <person name="Cerqueira G."/>
            <person name="Feldgarden M."/>
            <person name="Courvalin P."/>
            <person name="Perichon B."/>
            <person name="Grillot-Courvalin C."/>
            <person name="Clermont D."/>
            <person name="Rocha E."/>
            <person name="Yoon E.-J."/>
            <person name="Nemec A."/>
            <person name="Walker B."/>
            <person name="Young S.K."/>
            <person name="Zeng Q."/>
            <person name="Gargeya S."/>
            <person name="Fitzgerald M."/>
            <person name="Haas B."/>
            <person name="Abouelleil A."/>
            <person name="Alvarado L."/>
            <person name="Arachchi H.M."/>
            <person name="Berlin A.M."/>
            <person name="Chapman S.B."/>
            <person name="Dewar J."/>
            <person name="Goldberg J."/>
            <person name="Griggs A."/>
            <person name="Gujja S."/>
            <person name="Hansen M."/>
            <person name="Howarth C."/>
            <person name="Imamovic A."/>
            <person name="Larimer J."/>
            <person name="McCowan C."/>
            <person name="Murphy C."/>
            <person name="Neiman D."/>
            <person name="Pearson M."/>
            <person name="Priest M."/>
            <person name="Roberts A."/>
            <person name="Saif S."/>
            <person name="Shea T."/>
            <person name="Sisk P."/>
            <person name="Sykes S."/>
            <person name="Wortman J."/>
            <person name="Nusbaum C."/>
            <person name="Birren B."/>
        </authorList>
    </citation>
    <scope>NUCLEOTIDE SEQUENCE [LARGE SCALE GENOMIC DNA]</scope>
    <source>
        <strain evidence="2 3">CIP 110307</strain>
    </source>
</reference>